<evidence type="ECO:0000256" key="1">
    <source>
        <dbReference type="SAM" id="MobiDB-lite"/>
    </source>
</evidence>
<evidence type="ECO:0000313" key="3">
    <source>
        <dbReference type="Proteomes" id="UP001500979"/>
    </source>
</evidence>
<feature type="region of interest" description="Disordered" evidence="1">
    <location>
        <begin position="52"/>
        <end position="81"/>
    </location>
</feature>
<keyword evidence="3" id="KW-1185">Reference proteome</keyword>
<feature type="compositionally biased region" description="Basic residues" evidence="1">
    <location>
        <begin position="56"/>
        <end position="81"/>
    </location>
</feature>
<dbReference type="EMBL" id="BAAAUX010000001">
    <property type="protein sequence ID" value="GAA2772940.1"/>
    <property type="molecule type" value="Genomic_DNA"/>
</dbReference>
<protein>
    <submittedName>
        <fullName evidence="2">Uncharacterized protein</fullName>
    </submittedName>
</protein>
<gene>
    <name evidence="2" type="ORF">GCM10010470_00600</name>
</gene>
<dbReference type="Proteomes" id="UP001500979">
    <property type="component" value="Unassembled WGS sequence"/>
</dbReference>
<name>A0ABN3V0F1_9PSEU</name>
<accession>A0ABN3V0F1</accession>
<comment type="caution">
    <text evidence="2">The sequence shown here is derived from an EMBL/GenBank/DDBJ whole genome shotgun (WGS) entry which is preliminary data.</text>
</comment>
<dbReference type="RefSeq" id="WP_344677250.1">
    <property type="nucleotide sequence ID" value="NZ_BAAAUX010000001.1"/>
</dbReference>
<reference evidence="2 3" key="1">
    <citation type="journal article" date="2019" name="Int. J. Syst. Evol. Microbiol.">
        <title>The Global Catalogue of Microorganisms (GCM) 10K type strain sequencing project: providing services to taxonomists for standard genome sequencing and annotation.</title>
        <authorList>
            <consortium name="The Broad Institute Genomics Platform"/>
            <consortium name="The Broad Institute Genome Sequencing Center for Infectious Disease"/>
            <person name="Wu L."/>
            <person name="Ma J."/>
        </authorList>
    </citation>
    <scope>NUCLEOTIDE SEQUENCE [LARGE SCALE GENOMIC DNA]</scope>
    <source>
        <strain evidence="2 3">JCM 9383</strain>
    </source>
</reference>
<evidence type="ECO:0000313" key="2">
    <source>
        <dbReference type="EMBL" id="GAA2772940.1"/>
    </source>
</evidence>
<proteinExistence type="predicted"/>
<organism evidence="2 3">
    <name type="scientific">Saccharopolyspora taberi</name>
    <dbReference type="NCBI Taxonomy" id="60895"/>
    <lineage>
        <taxon>Bacteria</taxon>
        <taxon>Bacillati</taxon>
        <taxon>Actinomycetota</taxon>
        <taxon>Actinomycetes</taxon>
        <taxon>Pseudonocardiales</taxon>
        <taxon>Pseudonocardiaceae</taxon>
        <taxon>Saccharopolyspora</taxon>
    </lineage>
</organism>
<sequence>MSTCEACREPIIVALLAGKATPFDPTDEPTGDHTITRHPTKGHAIAVKLRPNQKPGARRAGQRLYQLHRRSCTKALSNRRR</sequence>